<dbReference type="InterPro" id="IPR023214">
    <property type="entry name" value="HAD_sf"/>
</dbReference>
<dbReference type="EMBL" id="JAAVJD010000459">
    <property type="protein sequence ID" value="NJQ08831.1"/>
    <property type="molecule type" value="Genomic_DNA"/>
</dbReference>
<feature type="region of interest" description="Disordered" evidence="1">
    <location>
        <begin position="342"/>
        <end position="374"/>
    </location>
</feature>
<name>A0A7X6I1L6_9ACTN</name>
<dbReference type="InterPro" id="IPR036412">
    <property type="entry name" value="HAD-like_sf"/>
</dbReference>
<sequence length="374" mass="38686">MIAVTETHRVRPHPEHRPRLIATDLDGTLLADDRTVSRRTLDALAAASDAGIETVFVTGRPARWLEVVSAVRDRTVAICANGAAVADLTALGSPAGDTVSDLGAADRAPVAGGGLPPSATPPLIEVHQLRPADARALAAVLRGAVPGITFAVERTTGMHYEPDYPTYFPGAVAGVAPIEKLLDDTGEFADQPIIKLLARHSAMDPDRLLAATRAAAPGLGEFTRSSASALVEISARGVSKATTLSAYCARRGLGPQDVVAFGDMPNDLEMLAWAGRSYAMANAHPDVLAAATHRTAANTEDGVARAVERLLADLARPVPAGAGPAGIGALAGGRRPELVDLDQRRCRGRREPAPRARRPVGGSQVADGVPGGAA</sequence>
<dbReference type="AlphaFoldDB" id="A0A7X6I1L6"/>
<evidence type="ECO:0000313" key="2">
    <source>
        <dbReference type="EMBL" id="NJQ08831.1"/>
    </source>
</evidence>
<dbReference type="SUPFAM" id="SSF56784">
    <property type="entry name" value="HAD-like"/>
    <property type="match status" value="1"/>
</dbReference>
<gene>
    <name evidence="2" type="ORF">HCN56_25505</name>
</gene>
<accession>A0A7X6I1L6</accession>
<evidence type="ECO:0000313" key="3">
    <source>
        <dbReference type="Proteomes" id="UP000578686"/>
    </source>
</evidence>
<dbReference type="PANTHER" id="PTHR10000">
    <property type="entry name" value="PHOSPHOSERINE PHOSPHATASE"/>
    <property type="match status" value="1"/>
</dbReference>
<feature type="compositionally biased region" description="Basic and acidic residues" evidence="1">
    <location>
        <begin position="342"/>
        <end position="354"/>
    </location>
</feature>
<reference evidence="2 3" key="1">
    <citation type="submission" date="2020-03" db="EMBL/GenBank/DDBJ databases">
        <title>Draft genome of Streptomyces sp. ventii, isolated from the Axial Seamount in the Pacific Ocean, and resequencing of the two type strains Streptomyces lonarensis strain NCL 716 and Streptomyces bohaiensis strain 11A07.</title>
        <authorList>
            <person name="Loughran R.M."/>
            <person name="Pfannmuller K.M."/>
            <person name="Wasson B.J."/>
            <person name="Deadmond M.C."/>
            <person name="Paddock B.E."/>
            <person name="Koyack M.J."/>
            <person name="Gallegos D.A."/>
            <person name="Mitchell E.A."/>
            <person name="Ushijima B."/>
            <person name="Saw J.H."/>
            <person name="Mcphail K.L."/>
            <person name="Videau P."/>
        </authorList>
    </citation>
    <scope>NUCLEOTIDE SEQUENCE [LARGE SCALE GENOMIC DNA]</scope>
    <source>
        <strain evidence="2 3">NCL716</strain>
    </source>
</reference>
<proteinExistence type="predicted"/>
<dbReference type="Gene3D" id="3.40.50.1000">
    <property type="entry name" value="HAD superfamily/HAD-like"/>
    <property type="match status" value="2"/>
</dbReference>
<dbReference type="PROSITE" id="PS01228">
    <property type="entry name" value="COF_1"/>
    <property type="match status" value="1"/>
</dbReference>
<dbReference type="Gene3D" id="3.30.1240.10">
    <property type="match status" value="1"/>
</dbReference>
<dbReference type="GO" id="GO:0016791">
    <property type="term" value="F:phosphatase activity"/>
    <property type="evidence" value="ECO:0007669"/>
    <property type="project" value="TreeGrafter"/>
</dbReference>
<dbReference type="PANTHER" id="PTHR10000:SF8">
    <property type="entry name" value="HAD SUPERFAMILY HYDROLASE-LIKE, TYPE 3"/>
    <property type="match status" value="1"/>
</dbReference>
<dbReference type="Pfam" id="PF08282">
    <property type="entry name" value="Hydrolase_3"/>
    <property type="match status" value="2"/>
</dbReference>
<protein>
    <submittedName>
        <fullName evidence="2">HAD family phosphatase</fullName>
    </submittedName>
</protein>
<feature type="non-terminal residue" evidence="2">
    <location>
        <position position="374"/>
    </location>
</feature>
<keyword evidence="3" id="KW-1185">Reference proteome</keyword>
<organism evidence="2 3">
    <name type="scientific">Streptomyces lonarensis</name>
    <dbReference type="NCBI Taxonomy" id="700599"/>
    <lineage>
        <taxon>Bacteria</taxon>
        <taxon>Bacillati</taxon>
        <taxon>Actinomycetota</taxon>
        <taxon>Actinomycetes</taxon>
        <taxon>Kitasatosporales</taxon>
        <taxon>Streptomycetaceae</taxon>
        <taxon>Streptomyces</taxon>
    </lineage>
</organism>
<dbReference type="Proteomes" id="UP000578686">
    <property type="component" value="Unassembled WGS sequence"/>
</dbReference>
<dbReference type="GO" id="GO:0005829">
    <property type="term" value="C:cytosol"/>
    <property type="evidence" value="ECO:0007669"/>
    <property type="project" value="TreeGrafter"/>
</dbReference>
<comment type="caution">
    <text evidence="2">The sequence shown here is derived from an EMBL/GenBank/DDBJ whole genome shotgun (WGS) entry which is preliminary data.</text>
</comment>
<evidence type="ECO:0000256" key="1">
    <source>
        <dbReference type="SAM" id="MobiDB-lite"/>
    </source>
</evidence>
<dbReference type="GO" id="GO:0000287">
    <property type="term" value="F:magnesium ion binding"/>
    <property type="evidence" value="ECO:0007669"/>
    <property type="project" value="TreeGrafter"/>
</dbReference>